<dbReference type="SFLD" id="SFLDS00003">
    <property type="entry name" value="Haloacid_Dehalogenase"/>
    <property type="match status" value="1"/>
</dbReference>
<evidence type="ECO:0000256" key="3">
    <source>
        <dbReference type="ARBA" id="ARBA00022692"/>
    </source>
</evidence>
<evidence type="ECO:0000256" key="7">
    <source>
        <dbReference type="ARBA" id="ARBA00023136"/>
    </source>
</evidence>
<dbReference type="PRINTS" id="PR00119">
    <property type="entry name" value="CATATPASE"/>
</dbReference>
<dbReference type="SUPFAM" id="SSF56784">
    <property type="entry name" value="HAD-like"/>
    <property type="match status" value="1"/>
</dbReference>
<dbReference type="NCBIfam" id="TIGR01525">
    <property type="entry name" value="ATPase-IB_hvy"/>
    <property type="match status" value="1"/>
</dbReference>
<dbReference type="EMBL" id="JANCNS010000001">
    <property type="protein sequence ID" value="MCP9198570.1"/>
    <property type="molecule type" value="Genomic_DNA"/>
</dbReference>
<dbReference type="Pfam" id="PF00702">
    <property type="entry name" value="Hydrolase"/>
    <property type="match status" value="1"/>
</dbReference>
<reference evidence="12" key="1">
    <citation type="submission" date="2022-07" db="EMBL/GenBank/DDBJ databases">
        <title>Gramela sediminis sp. nov., isolated from deep-sea sediment of the Indian Ocean.</title>
        <authorList>
            <person name="Shi H."/>
        </authorList>
    </citation>
    <scope>NUCLEOTIDE SEQUENCE</scope>
    <source>
        <strain evidence="12">GC03-9</strain>
    </source>
</reference>
<dbReference type="InterPro" id="IPR036412">
    <property type="entry name" value="HAD-like_sf"/>
</dbReference>
<keyword evidence="7 10" id="KW-0472">Membrane</keyword>
<dbReference type="GO" id="GO:0016463">
    <property type="term" value="F:P-type zinc transporter activity"/>
    <property type="evidence" value="ECO:0007669"/>
    <property type="project" value="UniProtKB-EC"/>
</dbReference>
<feature type="transmembrane region" description="Helical" evidence="10">
    <location>
        <begin position="298"/>
        <end position="322"/>
    </location>
</feature>
<feature type="transmembrane region" description="Helical" evidence="10">
    <location>
        <begin position="267"/>
        <end position="286"/>
    </location>
</feature>
<evidence type="ECO:0000313" key="13">
    <source>
        <dbReference type="Proteomes" id="UP001155280"/>
    </source>
</evidence>
<dbReference type="GO" id="GO:0005524">
    <property type="term" value="F:ATP binding"/>
    <property type="evidence" value="ECO:0007669"/>
    <property type="project" value="UniProtKB-UniRule"/>
</dbReference>
<comment type="catalytic activity">
    <reaction evidence="9">
        <text>Zn(2+)(in) + ATP + H2O = Zn(2+)(out) + ADP + phosphate + H(+)</text>
        <dbReference type="Rhea" id="RHEA:20621"/>
        <dbReference type="ChEBI" id="CHEBI:15377"/>
        <dbReference type="ChEBI" id="CHEBI:15378"/>
        <dbReference type="ChEBI" id="CHEBI:29105"/>
        <dbReference type="ChEBI" id="CHEBI:30616"/>
        <dbReference type="ChEBI" id="CHEBI:43474"/>
        <dbReference type="ChEBI" id="CHEBI:456216"/>
        <dbReference type="EC" id="7.2.2.12"/>
    </reaction>
</comment>
<dbReference type="Gene3D" id="3.40.1110.10">
    <property type="entry name" value="Calcium-transporting ATPase, cytoplasmic domain N"/>
    <property type="match status" value="1"/>
</dbReference>
<feature type="transmembrane region" description="Helical" evidence="10">
    <location>
        <begin position="24"/>
        <end position="41"/>
    </location>
</feature>
<dbReference type="GO" id="GO:0046872">
    <property type="term" value="F:metal ion binding"/>
    <property type="evidence" value="ECO:0007669"/>
    <property type="project" value="UniProtKB-KW"/>
</dbReference>
<dbReference type="Gene3D" id="3.40.50.1000">
    <property type="entry name" value="HAD superfamily/HAD-like"/>
    <property type="match status" value="1"/>
</dbReference>
<dbReference type="PROSITE" id="PS00154">
    <property type="entry name" value="ATPASE_E1_E2"/>
    <property type="match status" value="1"/>
</dbReference>
<comment type="subcellular location">
    <subcellularLocation>
        <location evidence="10">Cell membrane</location>
    </subcellularLocation>
    <subcellularLocation>
        <location evidence="1">Membrane</location>
    </subcellularLocation>
</comment>
<dbReference type="InterPro" id="IPR044492">
    <property type="entry name" value="P_typ_ATPase_HD_dom"/>
</dbReference>
<dbReference type="RefSeq" id="WP_241550577.1">
    <property type="nucleotide sequence ID" value="NZ_JANCNS010000001.1"/>
</dbReference>
<keyword evidence="6 10" id="KW-1133">Transmembrane helix</keyword>
<keyword evidence="3 10" id="KW-0812">Transmembrane</keyword>
<evidence type="ECO:0000256" key="6">
    <source>
        <dbReference type="ARBA" id="ARBA00022989"/>
    </source>
</evidence>
<sequence length="663" mass="71757">MAGHNHGCCTPHNDNGVFGKRTELIFAILSGIFLITGFLLQNFTELSFTYILIPYLISYFFGGYYAFLEAVEEISHGRFQIDFLMIVAAVGAAFLDKWAEGALLLFLFSLGHSLEHLAMDRARKSIEALTNLSPKKALKKKGEDFVEVNIEDLEVGDIIRIKPNSTVGADGVIIKGNTSINQAPITGESIPVDKEAIKDTSKTFDSDTEIPEKSRVFAGTINGNNAIEVRVIKESHDSTLNRLIKMVQEAQEMKSPTQLLTDKFEKYYVPAVLALIFLLNFAFLVVDESWSDSFYRSMAALVAASPCALAISTPSAVLSGIARAARGGVLIKGGKPLEDLGTLRAIAFDKTGTLTEGKPKLTDIFLLNGESKDDFLRTVIAVENTSNHPLAKAVVRDGKNRIEHSNGIAEVSQSEAIQGKGIQGMVNGKLVRIGNLELYESFGGVPNQISERVKALEKQGKTVMLVQNGQDYTGILGLMDTPRAAAKETLSELKKTGIRKMIMLTGDNQEVANSVASEIGITEAFGNLLPEEKVQKIKQLKTEESKIAMVGDGVNDAPAMANSTVGIAMGAAGSDVALETADIALLADRLEILPFAIALSRKAKQIIHQNLWISLGVVALLLPATIFGWANIGIAVVFHEGSTLVVVLNALRLLGFRDKFSNF</sequence>
<dbReference type="InterPro" id="IPR023214">
    <property type="entry name" value="HAD_sf"/>
</dbReference>
<keyword evidence="10" id="KW-1003">Cell membrane</keyword>
<dbReference type="SFLD" id="SFLDG00002">
    <property type="entry name" value="C1.7:_P-type_atpase_like"/>
    <property type="match status" value="1"/>
</dbReference>
<dbReference type="EC" id="7.2.2.12" evidence="8"/>
<keyword evidence="5" id="KW-1278">Translocase</keyword>
<dbReference type="PANTHER" id="PTHR48085:SF5">
    <property type="entry name" value="CADMIUM_ZINC-TRANSPORTING ATPASE HMA4-RELATED"/>
    <property type="match status" value="1"/>
</dbReference>
<feature type="transmembrane region" description="Helical" evidence="10">
    <location>
        <begin position="611"/>
        <end position="630"/>
    </location>
</feature>
<name>A0A9X2KVD5_9FLAO</name>
<evidence type="ECO:0000256" key="8">
    <source>
        <dbReference type="ARBA" id="ARBA00039097"/>
    </source>
</evidence>
<dbReference type="InterPro" id="IPR051014">
    <property type="entry name" value="Cation_Transport_ATPase_IB"/>
</dbReference>
<evidence type="ECO:0000256" key="9">
    <source>
        <dbReference type="ARBA" id="ARBA00047308"/>
    </source>
</evidence>
<dbReference type="InterPro" id="IPR059000">
    <property type="entry name" value="ATPase_P-type_domA"/>
</dbReference>
<dbReference type="GO" id="GO:0005886">
    <property type="term" value="C:plasma membrane"/>
    <property type="evidence" value="ECO:0007669"/>
    <property type="project" value="UniProtKB-SubCell"/>
</dbReference>
<dbReference type="NCBIfam" id="TIGR01494">
    <property type="entry name" value="ATPase_P-type"/>
    <property type="match status" value="1"/>
</dbReference>
<dbReference type="AlphaFoldDB" id="A0A9X2KVD5"/>
<protein>
    <recommendedName>
        <fullName evidence="8">P-type Zn(2+) transporter</fullName>
        <ecNumber evidence="8">7.2.2.12</ecNumber>
    </recommendedName>
</protein>
<feature type="transmembrane region" description="Helical" evidence="10">
    <location>
        <begin position="636"/>
        <end position="654"/>
    </location>
</feature>
<keyword evidence="4 10" id="KW-0479">Metal-binding</keyword>
<gene>
    <name evidence="12" type="ORF">MKO06_01530</name>
</gene>
<dbReference type="Pfam" id="PF00122">
    <property type="entry name" value="E1-E2_ATPase"/>
    <property type="match status" value="1"/>
</dbReference>
<feature type="transmembrane region" description="Helical" evidence="10">
    <location>
        <begin position="47"/>
        <end position="67"/>
    </location>
</feature>
<evidence type="ECO:0000256" key="5">
    <source>
        <dbReference type="ARBA" id="ARBA00022967"/>
    </source>
</evidence>
<dbReference type="SUPFAM" id="SSF81653">
    <property type="entry name" value="Calcium ATPase, transduction domain A"/>
    <property type="match status" value="1"/>
</dbReference>
<evidence type="ECO:0000256" key="4">
    <source>
        <dbReference type="ARBA" id="ARBA00022723"/>
    </source>
</evidence>
<dbReference type="Gene3D" id="2.70.150.10">
    <property type="entry name" value="Calcium-transporting ATPase, cytoplasmic transduction domain A"/>
    <property type="match status" value="1"/>
</dbReference>
<dbReference type="GO" id="GO:0016887">
    <property type="term" value="F:ATP hydrolysis activity"/>
    <property type="evidence" value="ECO:0007669"/>
    <property type="project" value="InterPro"/>
</dbReference>
<evidence type="ECO:0000256" key="2">
    <source>
        <dbReference type="ARBA" id="ARBA00006024"/>
    </source>
</evidence>
<dbReference type="InterPro" id="IPR023298">
    <property type="entry name" value="ATPase_P-typ_TM_dom_sf"/>
</dbReference>
<dbReference type="SFLD" id="SFLDF00027">
    <property type="entry name" value="p-type_atpase"/>
    <property type="match status" value="1"/>
</dbReference>
<accession>A0A9X2KVD5</accession>
<dbReference type="InterPro" id="IPR001757">
    <property type="entry name" value="P_typ_ATPase"/>
</dbReference>
<dbReference type="SUPFAM" id="SSF81665">
    <property type="entry name" value="Calcium ATPase, transmembrane domain M"/>
    <property type="match status" value="1"/>
</dbReference>
<keyword evidence="13" id="KW-1185">Reference proteome</keyword>
<evidence type="ECO:0000256" key="10">
    <source>
        <dbReference type="RuleBase" id="RU362081"/>
    </source>
</evidence>
<comment type="similarity">
    <text evidence="2 10">Belongs to the cation transport ATPase (P-type) (TC 3.A.3) family. Type IB subfamily.</text>
</comment>
<dbReference type="InterPro" id="IPR023299">
    <property type="entry name" value="ATPase_P-typ_cyto_dom_N"/>
</dbReference>
<dbReference type="InterPro" id="IPR018303">
    <property type="entry name" value="ATPase_P-typ_P_site"/>
</dbReference>
<dbReference type="PANTHER" id="PTHR48085">
    <property type="entry name" value="CADMIUM/ZINC-TRANSPORTING ATPASE HMA2-RELATED"/>
    <property type="match status" value="1"/>
</dbReference>
<comment type="caution">
    <text evidence="12">The sequence shown here is derived from an EMBL/GenBank/DDBJ whole genome shotgun (WGS) entry which is preliminary data.</text>
</comment>
<evidence type="ECO:0000256" key="1">
    <source>
        <dbReference type="ARBA" id="ARBA00004370"/>
    </source>
</evidence>
<organism evidence="12 13">
    <name type="scientific">Christiangramia oceanisediminis</name>
    <dbReference type="NCBI Taxonomy" id="2920386"/>
    <lineage>
        <taxon>Bacteria</taxon>
        <taxon>Pseudomonadati</taxon>
        <taxon>Bacteroidota</taxon>
        <taxon>Flavobacteriia</taxon>
        <taxon>Flavobacteriales</taxon>
        <taxon>Flavobacteriaceae</taxon>
        <taxon>Christiangramia</taxon>
    </lineage>
</organism>
<evidence type="ECO:0000259" key="11">
    <source>
        <dbReference type="Pfam" id="PF00122"/>
    </source>
</evidence>
<keyword evidence="10" id="KW-0547">Nucleotide-binding</keyword>
<dbReference type="InterPro" id="IPR008250">
    <property type="entry name" value="ATPase_P-typ_transduc_dom_A_sf"/>
</dbReference>
<evidence type="ECO:0000313" key="12">
    <source>
        <dbReference type="EMBL" id="MCP9198570.1"/>
    </source>
</evidence>
<dbReference type="Proteomes" id="UP001155280">
    <property type="component" value="Unassembled WGS sequence"/>
</dbReference>
<feature type="domain" description="P-type ATPase A" evidence="11">
    <location>
        <begin position="132"/>
        <end position="248"/>
    </location>
</feature>
<dbReference type="CDD" id="cd07551">
    <property type="entry name" value="P-type_ATPase_HM_ZosA_PfeT-like"/>
    <property type="match status" value="1"/>
</dbReference>
<keyword evidence="10" id="KW-0067">ATP-binding</keyword>
<proteinExistence type="inferred from homology"/>
<dbReference type="InterPro" id="IPR027256">
    <property type="entry name" value="P-typ_ATPase_IB"/>
</dbReference>